<dbReference type="InterPro" id="IPR009057">
    <property type="entry name" value="Homeodomain-like_sf"/>
</dbReference>
<dbReference type="GO" id="GO:0003700">
    <property type="term" value="F:DNA-binding transcription factor activity"/>
    <property type="evidence" value="ECO:0007669"/>
    <property type="project" value="InterPro"/>
</dbReference>
<dbReference type="SMART" id="SM00342">
    <property type="entry name" value="HTH_ARAC"/>
    <property type="match status" value="1"/>
</dbReference>
<dbReference type="Pfam" id="PF01965">
    <property type="entry name" value="DJ-1_PfpI"/>
    <property type="match status" value="1"/>
</dbReference>
<evidence type="ECO:0000259" key="3">
    <source>
        <dbReference type="PROSITE" id="PS01124"/>
    </source>
</evidence>
<dbReference type="InterPro" id="IPR002818">
    <property type="entry name" value="DJ-1/PfpI"/>
</dbReference>
<dbReference type="Proteomes" id="UP000547614">
    <property type="component" value="Unassembled WGS sequence"/>
</dbReference>
<evidence type="ECO:0000256" key="2">
    <source>
        <dbReference type="ARBA" id="ARBA00023163"/>
    </source>
</evidence>
<keyword evidence="2" id="KW-0804">Transcription</keyword>
<dbReference type="GO" id="GO:0043565">
    <property type="term" value="F:sequence-specific DNA binding"/>
    <property type="evidence" value="ECO:0007669"/>
    <property type="project" value="InterPro"/>
</dbReference>
<keyword evidence="1" id="KW-0805">Transcription regulation</keyword>
<sequence>MNAEPDFERLRRVVMLIYPQVASVDVCGPLEPFGLANFLTGRRLYHPITASVDGAAVHVAGSFLKIEPTCCCNDLPDWIDLLLVAGGPGCFAAAEDKSIKSWIRRLEPRCARIGSVCTGSTVLLASGITNGHKIATHWLEAMRLKTDESFSPQIEPDAIFINSGKFWTSAGMLAGIDLALSVIETDHGRQLALDIARFMVMVMRRQSGQSQFSSQLMADATEDPRIRRVQLYIWENPHANLSLARLAKRAAMSERSLGRRFKEVTNITISRYIEDVRLSLARRLLETSEQSIQAVADNAGFGTTATLRRVFQRRLCVSPSIYKASFGTVNAEADDEVANGGAMRMDLENIVNGKSAW</sequence>
<dbReference type="PANTHER" id="PTHR43130">
    <property type="entry name" value="ARAC-FAMILY TRANSCRIPTIONAL REGULATOR"/>
    <property type="match status" value="1"/>
</dbReference>
<gene>
    <name evidence="4" type="ORF">FHR94_001220</name>
</gene>
<dbReference type="InterPro" id="IPR018060">
    <property type="entry name" value="HTH_AraC"/>
</dbReference>
<proteinExistence type="predicted"/>
<dbReference type="EMBL" id="JACHXP010000004">
    <property type="protein sequence ID" value="MBB3189996.1"/>
    <property type="molecule type" value="Genomic_DNA"/>
</dbReference>
<name>A0A839VBX1_9GAMM</name>
<dbReference type="InterPro" id="IPR052158">
    <property type="entry name" value="INH-QAR"/>
</dbReference>
<comment type="caution">
    <text evidence="4">The sequence shown here is derived from an EMBL/GenBank/DDBJ whole genome shotgun (WGS) entry which is preliminary data.</text>
</comment>
<dbReference type="AlphaFoldDB" id="A0A839VBX1"/>
<evidence type="ECO:0000313" key="4">
    <source>
        <dbReference type="EMBL" id="MBB3189996.1"/>
    </source>
</evidence>
<evidence type="ECO:0000313" key="5">
    <source>
        <dbReference type="Proteomes" id="UP000547614"/>
    </source>
</evidence>
<dbReference type="PROSITE" id="PS01124">
    <property type="entry name" value="HTH_ARAC_FAMILY_2"/>
    <property type="match status" value="1"/>
</dbReference>
<reference evidence="4 5" key="1">
    <citation type="submission" date="2020-08" db="EMBL/GenBank/DDBJ databases">
        <title>Genomic Encyclopedia of Type Strains, Phase III (KMG-III): the genomes of soil and plant-associated and newly described type strains.</title>
        <authorList>
            <person name="Whitman W."/>
        </authorList>
    </citation>
    <scope>NUCLEOTIDE SEQUENCE [LARGE SCALE GENOMIC DNA]</scope>
    <source>
        <strain evidence="4 5">CECT 7282</strain>
    </source>
</reference>
<dbReference type="Gene3D" id="3.40.50.880">
    <property type="match status" value="1"/>
</dbReference>
<dbReference type="PANTHER" id="PTHR43130:SF3">
    <property type="entry name" value="HTH-TYPE TRANSCRIPTIONAL REGULATOR RV1931C"/>
    <property type="match status" value="1"/>
</dbReference>
<dbReference type="Pfam" id="PF12833">
    <property type="entry name" value="HTH_18"/>
    <property type="match status" value="1"/>
</dbReference>
<feature type="domain" description="HTH araC/xylS-type" evidence="3">
    <location>
        <begin position="227"/>
        <end position="325"/>
    </location>
</feature>
<dbReference type="RefSeq" id="WP_183324736.1">
    <property type="nucleotide sequence ID" value="NZ_JACHXP010000004.1"/>
</dbReference>
<protein>
    <submittedName>
        <fullName evidence="4">Transcriptional regulator GlxA family with amidase domain</fullName>
    </submittedName>
</protein>
<dbReference type="SUPFAM" id="SSF46689">
    <property type="entry name" value="Homeodomain-like"/>
    <property type="match status" value="2"/>
</dbReference>
<dbReference type="Gene3D" id="1.10.10.60">
    <property type="entry name" value="Homeodomain-like"/>
    <property type="match status" value="1"/>
</dbReference>
<accession>A0A839VBX1</accession>
<evidence type="ECO:0000256" key="1">
    <source>
        <dbReference type="ARBA" id="ARBA00023015"/>
    </source>
</evidence>
<keyword evidence="5" id="KW-1185">Reference proteome</keyword>
<dbReference type="InterPro" id="IPR029062">
    <property type="entry name" value="Class_I_gatase-like"/>
</dbReference>
<organism evidence="4 5">
    <name type="scientific">Halomonas cerina</name>
    <dbReference type="NCBI Taxonomy" id="447424"/>
    <lineage>
        <taxon>Bacteria</taxon>
        <taxon>Pseudomonadati</taxon>
        <taxon>Pseudomonadota</taxon>
        <taxon>Gammaproteobacteria</taxon>
        <taxon>Oceanospirillales</taxon>
        <taxon>Halomonadaceae</taxon>
        <taxon>Halomonas</taxon>
    </lineage>
</organism>
<dbReference type="SUPFAM" id="SSF52317">
    <property type="entry name" value="Class I glutamine amidotransferase-like"/>
    <property type="match status" value="1"/>
</dbReference>